<evidence type="ECO:0000313" key="2">
    <source>
        <dbReference type="Proteomes" id="UP000247978"/>
    </source>
</evidence>
<dbReference type="EMBL" id="QJJQ01000014">
    <property type="protein sequence ID" value="PXW83726.1"/>
    <property type="molecule type" value="Genomic_DNA"/>
</dbReference>
<evidence type="ECO:0000313" key="1">
    <source>
        <dbReference type="EMBL" id="PXW83726.1"/>
    </source>
</evidence>
<gene>
    <name evidence="1" type="ORF">DFR56_11410</name>
</gene>
<sequence length="47" mass="5792">MDKIINQNREEYELLLIITTIFSVLTFKKIKKLECYRQKLKEKLFID</sequence>
<dbReference type="Proteomes" id="UP000247978">
    <property type="component" value="Unassembled WGS sequence"/>
</dbReference>
<accession>A0A2V3VPI9</accession>
<keyword evidence="2" id="KW-1185">Reference proteome</keyword>
<dbReference type="AlphaFoldDB" id="A0A2V3VPI9"/>
<comment type="caution">
    <text evidence="1">The sequence shown here is derived from an EMBL/GenBank/DDBJ whole genome shotgun (WGS) entry which is preliminary data.</text>
</comment>
<reference evidence="1 2" key="1">
    <citation type="submission" date="2018-05" db="EMBL/GenBank/DDBJ databases">
        <title>Genomic Encyclopedia of Type Strains, Phase IV (KMG-IV): sequencing the most valuable type-strain genomes for metagenomic binning, comparative biology and taxonomic classification.</title>
        <authorList>
            <person name="Goeker M."/>
        </authorList>
    </citation>
    <scope>NUCLEOTIDE SEQUENCE [LARGE SCALE GENOMIC DNA]</scope>
    <source>
        <strain evidence="1 2">DSM 28556</strain>
    </source>
</reference>
<dbReference type="RefSeq" id="WP_170124510.1">
    <property type="nucleotide sequence ID" value="NZ_JADIJL010000001.1"/>
</dbReference>
<organism evidence="1 2">
    <name type="scientific">Pseudogracilibacillus auburnensis</name>
    <dbReference type="NCBI Taxonomy" id="1494959"/>
    <lineage>
        <taxon>Bacteria</taxon>
        <taxon>Bacillati</taxon>
        <taxon>Bacillota</taxon>
        <taxon>Bacilli</taxon>
        <taxon>Bacillales</taxon>
        <taxon>Bacillaceae</taxon>
        <taxon>Pseudogracilibacillus</taxon>
    </lineage>
</organism>
<proteinExistence type="predicted"/>
<protein>
    <submittedName>
        <fullName evidence="1">Uncharacterized protein</fullName>
    </submittedName>
</protein>
<name>A0A2V3VPI9_9BACI</name>